<evidence type="ECO:0000256" key="4">
    <source>
        <dbReference type="ARBA" id="ARBA00022801"/>
    </source>
</evidence>
<dbReference type="Pfam" id="PF00557">
    <property type="entry name" value="Peptidase_M24"/>
    <property type="match status" value="1"/>
</dbReference>
<dbReference type="Gene3D" id="3.40.350.10">
    <property type="entry name" value="Creatinase/prolidase N-terminal domain"/>
    <property type="match status" value="2"/>
</dbReference>
<organism evidence="9 10">
    <name type="scientific">Malassezia brasiliensis</name>
    <dbReference type="NCBI Taxonomy" id="1821822"/>
    <lineage>
        <taxon>Eukaryota</taxon>
        <taxon>Fungi</taxon>
        <taxon>Dikarya</taxon>
        <taxon>Basidiomycota</taxon>
        <taxon>Ustilaginomycotina</taxon>
        <taxon>Malasseziomycetes</taxon>
        <taxon>Malasseziales</taxon>
        <taxon>Malasseziaceae</taxon>
        <taxon>Malassezia</taxon>
    </lineage>
</organism>
<dbReference type="PANTHER" id="PTHR43763">
    <property type="entry name" value="XAA-PRO AMINOPEPTIDASE 1"/>
    <property type="match status" value="1"/>
</dbReference>
<dbReference type="InterPro" id="IPR029149">
    <property type="entry name" value="Creatin/AminoP/Spt16_N"/>
</dbReference>
<evidence type="ECO:0000256" key="2">
    <source>
        <dbReference type="ARBA" id="ARBA00008766"/>
    </source>
</evidence>
<dbReference type="FunFam" id="3.90.230.10:FF:000009">
    <property type="entry name" value="xaa-Pro aminopeptidase 2"/>
    <property type="match status" value="1"/>
</dbReference>
<feature type="domain" description="Peptidase M24 C-terminal" evidence="8">
    <location>
        <begin position="569"/>
        <end position="626"/>
    </location>
</feature>
<evidence type="ECO:0000259" key="8">
    <source>
        <dbReference type="Pfam" id="PF16188"/>
    </source>
</evidence>
<dbReference type="InterPro" id="IPR032416">
    <property type="entry name" value="Peptidase_M24_C"/>
</dbReference>
<dbReference type="GO" id="GO:0046872">
    <property type="term" value="F:metal ion binding"/>
    <property type="evidence" value="ECO:0007669"/>
    <property type="project" value="UniProtKB-KW"/>
</dbReference>
<dbReference type="AlphaFoldDB" id="A0AAF0IRA0"/>
<sequence>MGCLASRPHADGTVDEKRALLDAWAAETRTPPTDTTARLAALRAEMRDAHIDAYLVPTEDAHASEYTAACDARRAYISGFTGSAGTAVVLADSAHLFADGRYHIQAAQQLDRHWTLHKVGEPGVHDWPAWLARALPRGSRVGLDARLVAYQTAHALAASLAASDVALCYVPRNLVDAVWTARPPPVLAPVYEHALAYAGVPATDKLAAVRAWLAEQGGGAYVLSSLDEIAWLLNVRGASVPCNPVFPAYAVVTAEAAHLFVDERLVRDVRAYLARIGVTLHAYDAVWAWLAAAHGPCFLHERASAALVDAVGRKRATLLRADSPVAMAKARKNDAEQEGLRQAYLRDGAAWVRWAAWLEEAMARGERIDERQAADRLAALRRADPLYVTEAYDAISAAGPNAALPHYETPAAHARVIDTAAPYLNDSGAQYHDGTIDTTRTVHFGAPTFAQRRAYTRVLQGHIQLARARFPAGTTGAQLDMLARQPLFQDGFNYLHGTGHGVGAFLNVHEGPYGFSASSGGAKEPVALEAGMAVSDEPGFYEAGSYGVRIESVFLVQRLGTYRDFGGAWLGFELLTRVPISTKMVDWSLLTDDEKVWLHEHNALVCRDVLPLVQDDQRAVRWLKRQ</sequence>
<dbReference type="GO" id="GO:0070006">
    <property type="term" value="F:metalloaminopeptidase activity"/>
    <property type="evidence" value="ECO:0007669"/>
    <property type="project" value="InterPro"/>
</dbReference>
<gene>
    <name evidence="9" type="ORF">MBRA1_003626</name>
</gene>
<dbReference type="InterPro" id="IPR036005">
    <property type="entry name" value="Creatinase/aminopeptidase-like"/>
</dbReference>
<dbReference type="CDD" id="cd01085">
    <property type="entry name" value="APP"/>
    <property type="match status" value="1"/>
</dbReference>
<dbReference type="InterPro" id="IPR050422">
    <property type="entry name" value="X-Pro_aminopeptidase_P"/>
</dbReference>
<keyword evidence="10" id="KW-1185">Reference proteome</keyword>
<proteinExistence type="inferred from homology"/>
<evidence type="ECO:0000313" key="9">
    <source>
        <dbReference type="EMBL" id="WFC96960.1"/>
    </source>
</evidence>
<evidence type="ECO:0000256" key="3">
    <source>
        <dbReference type="ARBA" id="ARBA00022723"/>
    </source>
</evidence>
<dbReference type="SUPFAM" id="SSF53092">
    <property type="entry name" value="Creatinase/prolidase N-terminal domain"/>
    <property type="match status" value="2"/>
</dbReference>
<dbReference type="Gene3D" id="3.90.230.10">
    <property type="entry name" value="Creatinase/methionine aminopeptidase superfamily"/>
    <property type="match status" value="1"/>
</dbReference>
<dbReference type="EC" id="3.4.11.9" evidence="9"/>
<evidence type="ECO:0000256" key="1">
    <source>
        <dbReference type="ARBA" id="ARBA00001936"/>
    </source>
</evidence>
<keyword evidence="4 9" id="KW-0378">Hydrolase</keyword>
<dbReference type="Proteomes" id="UP001216638">
    <property type="component" value="Chromosome 5"/>
</dbReference>
<feature type="domain" description="Peptidase M24" evidence="6">
    <location>
        <begin position="339"/>
        <end position="557"/>
    </location>
</feature>
<reference evidence="9" key="1">
    <citation type="submission" date="2023-03" db="EMBL/GenBank/DDBJ databases">
        <title>Mating type loci evolution in Malassezia.</title>
        <authorList>
            <person name="Coelho M.A."/>
        </authorList>
    </citation>
    <scope>NUCLEOTIDE SEQUENCE</scope>
    <source>
        <strain evidence="9">CBS 14135</strain>
    </source>
</reference>
<dbReference type="Pfam" id="PF16188">
    <property type="entry name" value="Peptidase_M24_C"/>
    <property type="match status" value="1"/>
</dbReference>
<comment type="cofactor">
    <cofactor evidence="1">
        <name>Mn(2+)</name>
        <dbReference type="ChEBI" id="CHEBI:29035"/>
    </cofactor>
</comment>
<dbReference type="InterPro" id="IPR000994">
    <property type="entry name" value="Pept_M24"/>
</dbReference>
<dbReference type="Pfam" id="PF01321">
    <property type="entry name" value="Creatinase_N"/>
    <property type="match status" value="1"/>
</dbReference>
<accession>A0AAF0IRA0</accession>
<evidence type="ECO:0000259" key="6">
    <source>
        <dbReference type="Pfam" id="PF00557"/>
    </source>
</evidence>
<dbReference type="InterPro" id="IPR000587">
    <property type="entry name" value="Creatinase_N"/>
</dbReference>
<keyword evidence="3" id="KW-0479">Metal-binding</keyword>
<comment type="similarity">
    <text evidence="2">Belongs to the peptidase M24B family.</text>
</comment>
<keyword evidence="9" id="KW-0645">Protease</keyword>
<feature type="domain" description="Creatinase N-terminal" evidence="7">
    <location>
        <begin position="38"/>
        <end position="162"/>
    </location>
</feature>
<dbReference type="PANTHER" id="PTHR43763:SF17">
    <property type="entry name" value="AMINOPEPTIDASE P, CYTOPLASMIC-RELATED"/>
    <property type="match status" value="1"/>
</dbReference>
<name>A0AAF0IRA0_9BASI</name>
<evidence type="ECO:0000256" key="5">
    <source>
        <dbReference type="ARBA" id="ARBA00023211"/>
    </source>
</evidence>
<evidence type="ECO:0000259" key="7">
    <source>
        <dbReference type="Pfam" id="PF01321"/>
    </source>
</evidence>
<protein>
    <submittedName>
        <fullName evidence="9">Xaa-Pro aminopeptidase</fullName>
        <ecNumber evidence="9">3.4.11.9</ecNumber>
    </submittedName>
</protein>
<keyword evidence="5" id="KW-0464">Manganese</keyword>
<dbReference type="SUPFAM" id="SSF55920">
    <property type="entry name" value="Creatinase/aminopeptidase"/>
    <property type="match status" value="1"/>
</dbReference>
<dbReference type="Pfam" id="PF16189">
    <property type="entry name" value="Creatinase_N_2"/>
    <property type="match status" value="1"/>
</dbReference>
<keyword evidence="9" id="KW-0031">Aminopeptidase</keyword>
<evidence type="ECO:0000313" key="10">
    <source>
        <dbReference type="Proteomes" id="UP001216638"/>
    </source>
</evidence>
<dbReference type="InterPro" id="IPR033740">
    <property type="entry name" value="Pept_M24B"/>
</dbReference>
<dbReference type="EMBL" id="CP119955">
    <property type="protein sequence ID" value="WFC96960.1"/>
    <property type="molecule type" value="Genomic_DNA"/>
</dbReference>
<dbReference type="FunFam" id="3.40.350.10:FF:000003">
    <property type="entry name" value="Xaa-pro aminopeptidase P"/>
    <property type="match status" value="1"/>
</dbReference>